<evidence type="ECO:0000313" key="1">
    <source>
        <dbReference type="EMBL" id="JAD96887.1"/>
    </source>
</evidence>
<protein>
    <submittedName>
        <fullName evidence="1">Uncharacterized protein</fullName>
    </submittedName>
</protein>
<accession>A0A0A9ELF6</accession>
<name>A0A0A9ELF6_ARUDO</name>
<sequence>MYLAYTCTILEAQRKNVGQVSRGRPSSGVNSFGQIMVSYSDDSRPCYELFLSFRGFKSKTMTVMLSSVPFFSASLIR</sequence>
<dbReference type="EMBL" id="GBRH01201008">
    <property type="protein sequence ID" value="JAD96887.1"/>
    <property type="molecule type" value="Transcribed_RNA"/>
</dbReference>
<organism evidence="1">
    <name type="scientific">Arundo donax</name>
    <name type="common">Giant reed</name>
    <name type="synonym">Donax arundinaceus</name>
    <dbReference type="NCBI Taxonomy" id="35708"/>
    <lineage>
        <taxon>Eukaryota</taxon>
        <taxon>Viridiplantae</taxon>
        <taxon>Streptophyta</taxon>
        <taxon>Embryophyta</taxon>
        <taxon>Tracheophyta</taxon>
        <taxon>Spermatophyta</taxon>
        <taxon>Magnoliopsida</taxon>
        <taxon>Liliopsida</taxon>
        <taxon>Poales</taxon>
        <taxon>Poaceae</taxon>
        <taxon>PACMAD clade</taxon>
        <taxon>Arundinoideae</taxon>
        <taxon>Arundineae</taxon>
        <taxon>Arundo</taxon>
    </lineage>
</organism>
<reference evidence="1" key="1">
    <citation type="submission" date="2014-09" db="EMBL/GenBank/DDBJ databases">
        <authorList>
            <person name="Magalhaes I.L.F."/>
            <person name="Oliveira U."/>
            <person name="Santos F.R."/>
            <person name="Vidigal T.H.D.A."/>
            <person name="Brescovit A.D."/>
            <person name="Santos A.J."/>
        </authorList>
    </citation>
    <scope>NUCLEOTIDE SEQUENCE</scope>
    <source>
        <tissue evidence="1">Shoot tissue taken approximately 20 cm above the soil surface</tissue>
    </source>
</reference>
<reference evidence="1" key="2">
    <citation type="journal article" date="2015" name="Data Brief">
        <title>Shoot transcriptome of the giant reed, Arundo donax.</title>
        <authorList>
            <person name="Barrero R.A."/>
            <person name="Guerrero F.D."/>
            <person name="Moolhuijzen P."/>
            <person name="Goolsby J.A."/>
            <person name="Tidwell J."/>
            <person name="Bellgard S.E."/>
            <person name="Bellgard M.I."/>
        </authorList>
    </citation>
    <scope>NUCLEOTIDE SEQUENCE</scope>
    <source>
        <tissue evidence="1">Shoot tissue taken approximately 20 cm above the soil surface</tissue>
    </source>
</reference>
<dbReference type="AlphaFoldDB" id="A0A0A9ELF6"/>
<proteinExistence type="predicted"/>